<dbReference type="RefSeq" id="WP_166403938.1">
    <property type="nucleotide sequence ID" value="NZ_JAANHS010000013.1"/>
</dbReference>
<reference evidence="2 3" key="1">
    <citation type="journal article" date="2022" name="Microorganisms">
        <title>Genome Sequence and Characterization of a Xanthorhodopsin-Containing, Aerobic Anoxygenic Phototrophic Rhodobacter Species, Isolated from Mesophilic Conditions at Yellowstone National Park.</title>
        <authorList>
            <person name="Kyndt J.A."/>
            <person name="Robertson S."/>
            <person name="Shoffstall I.B."/>
            <person name="Ramaley R.F."/>
            <person name="Meyer T.E."/>
        </authorList>
    </citation>
    <scope>NUCLEOTIDE SEQUENCE [LARGE SCALE GENOMIC DNA]</scope>
    <source>
        <strain evidence="2 3">M37P</strain>
    </source>
</reference>
<dbReference type="Proteomes" id="UP001515660">
    <property type="component" value="Unassembled WGS sequence"/>
</dbReference>
<accession>A0ABX0G9J6</accession>
<name>A0ABX0G9J6_9RHOB</name>
<organism evidence="2 3">
    <name type="scientific">Rhodobacter calidifons</name>
    <dbReference type="NCBI Taxonomy" id="2715277"/>
    <lineage>
        <taxon>Bacteria</taxon>
        <taxon>Pseudomonadati</taxon>
        <taxon>Pseudomonadota</taxon>
        <taxon>Alphaproteobacteria</taxon>
        <taxon>Rhodobacterales</taxon>
        <taxon>Rhodobacter group</taxon>
        <taxon>Rhodobacter</taxon>
    </lineage>
</organism>
<evidence type="ECO:0000313" key="2">
    <source>
        <dbReference type="EMBL" id="NHB77921.1"/>
    </source>
</evidence>
<proteinExistence type="predicted"/>
<evidence type="ECO:0000313" key="3">
    <source>
        <dbReference type="Proteomes" id="UP001515660"/>
    </source>
</evidence>
<protein>
    <submittedName>
        <fullName evidence="2">Uncharacterized protein</fullName>
    </submittedName>
</protein>
<gene>
    <name evidence="2" type="ORF">G8O29_14460</name>
</gene>
<sequence>MPHSAGSAPQQAAERLAPARPGARSESRPPSLDPLVLALGQAARRAQAAARDGAGPAGRQG</sequence>
<keyword evidence="3" id="KW-1185">Reference proteome</keyword>
<comment type="caution">
    <text evidence="2">The sequence shown here is derived from an EMBL/GenBank/DDBJ whole genome shotgun (WGS) entry which is preliminary data.</text>
</comment>
<feature type="region of interest" description="Disordered" evidence="1">
    <location>
        <begin position="1"/>
        <end position="61"/>
    </location>
</feature>
<dbReference type="EMBL" id="JAANHS010000013">
    <property type="protein sequence ID" value="NHB77921.1"/>
    <property type="molecule type" value="Genomic_DNA"/>
</dbReference>
<evidence type="ECO:0000256" key="1">
    <source>
        <dbReference type="SAM" id="MobiDB-lite"/>
    </source>
</evidence>
<feature type="compositionally biased region" description="Low complexity" evidence="1">
    <location>
        <begin position="38"/>
        <end position="54"/>
    </location>
</feature>